<dbReference type="AlphaFoldDB" id="A0A0A9GG15"/>
<reference evidence="1" key="1">
    <citation type="submission" date="2014-09" db="EMBL/GenBank/DDBJ databases">
        <authorList>
            <person name="Magalhaes I.L.F."/>
            <person name="Oliveira U."/>
            <person name="Santos F.R."/>
            <person name="Vidigal T.H.D.A."/>
            <person name="Brescovit A.D."/>
            <person name="Santos A.J."/>
        </authorList>
    </citation>
    <scope>NUCLEOTIDE SEQUENCE</scope>
    <source>
        <tissue evidence="1">Shoot tissue taken approximately 20 cm above the soil surface</tissue>
    </source>
</reference>
<organism evidence="1">
    <name type="scientific">Arundo donax</name>
    <name type="common">Giant reed</name>
    <name type="synonym">Donax arundinaceus</name>
    <dbReference type="NCBI Taxonomy" id="35708"/>
    <lineage>
        <taxon>Eukaryota</taxon>
        <taxon>Viridiplantae</taxon>
        <taxon>Streptophyta</taxon>
        <taxon>Embryophyta</taxon>
        <taxon>Tracheophyta</taxon>
        <taxon>Spermatophyta</taxon>
        <taxon>Magnoliopsida</taxon>
        <taxon>Liliopsida</taxon>
        <taxon>Poales</taxon>
        <taxon>Poaceae</taxon>
        <taxon>PACMAD clade</taxon>
        <taxon>Arundinoideae</taxon>
        <taxon>Arundineae</taxon>
        <taxon>Arundo</taxon>
    </lineage>
</organism>
<evidence type="ECO:0000313" key="1">
    <source>
        <dbReference type="EMBL" id="JAE22394.1"/>
    </source>
</evidence>
<accession>A0A0A9GG15</accession>
<protein>
    <submittedName>
        <fullName evidence="1">Uncharacterized protein</fullName>
    </submittedName>
</protein>
<sequence length="33" mass="3616">MGIPPRIAFGGLKIALLLTKSNSSPWSFFHEVT</sequence>
<dbReference type="EMBL" id="GBRH01175502">
    <property type="protein sequence ID" value="JAE22394.1"/>
    <property type="molecule type" value="Transcribed_RNA"/>
</dbReference>
<reference evidence="1" key="2">
    <citation type="journal article" date="2015" name="Data Brief">
        <title>Shoot transcriptome of the giant reed, Arundo donax.</title>
        <authorList>
            <person name="Barrero R.A."/>
            <person name="Guerrero F.D."/>
            <person name="Moolhuijzen P."/>
            <person name="Goolsby J.A."/>
            <person name="Tidwell J."/>
            <person name="Bellgard S.E."/>
            <person name="Bellgard M.I."/>
        </authorList>
    </citation>
    <scope>NUCLEOTIDE SEQUENCE</scope>
    <source>
        <tissue evidence="1">Shoot tissue taken approximately 20 cm above the soil surface</tissue>
    </source>
</reference>
<proteinExistence type="predicted"/>
<name>A0A0A9GG15_ARUDO</name>